<dbReference type="Proteomes" id="UP000193560">
    <property type="component" value="Unassembled WGS sequence"/>
</dbReference>
<name>A0A1X2J2Q6_9FUNG</name>
<comment type="caution">
    <text evidence="1">The sequence shown here is derived from an EMBL/GenBank/DDBJ whole genome shotgun (WGS) entry which is preliminary data.</text>
</comment>
<dbReference type="OrthoDB" id="2284791at2759"/>
<protein>
    <submittedName>
        <fullName evidence="1">Uncharacterized protein</fullName>
    </submittedName>
</protein>
<reference evidence="1 2" key="1">
    <citation type="submission" date="2016-07" db="EMBL/GenBank/DDBJ databases">
        <title>Pervasive Adenine N6-methylation of Active Genes in Fungi.</title>
        <authorList>
            <consortium name="DOE Joint Genome Institute"/>
            <person name="Mondo S.J."/>
            <person name="Dannebaum R.O."/>
            <person name="Kuo R.C."/>
            <person name="Labutti K."/>
            <person name="Haridas S."/>
            <person name="Kuo A."/>
            <person name="Salamov A."/>
            <person name="Ahrendt S.R."/>
            <person name="Lipzen A."/>
            <person name="Sullivan W."/>
            <person name="Andreopoulos W.B."/>
            <person name="Clum A."/>
            <person name="Lindquist E."/>
            <person name="Daum C."/>
            <person name="Ramamoorthy G.K."/>
            <person name="Gryganskyi A."/>
            <person name="Culley D."/>
            <person name="Magnuson J.K."/>
            <person name="James T.Y."/>
            <person name="O'Malley M.A."/>
            <person name="Stajich J.E."/>
            <person name="Spatafora J.W."/>
            <person name="Visel A."/>
            <person name="Grigoriev I.V."/>
        </authorList>
    </citation>
    <scope>NUCLEOTIDE SEQUENCE [LARGE SCALE GENOMIC DNA]</scope>
    <source>
        <strain evidence="1 2">NRRL 1336</strain>
    </source>
</reference>
<organism evidence="1 2">
    <name type="scientific">Absidia repens</name>
    <dbReference type="NCBI Taxonomy" id="90262"/>
    <lineage>
        <taxon>Eukaryota</taxon>
        <taxon>Fungi</taxon>
        <taxon>Fungi incertae sedis</taxon>
        <taxon>Mucoromycota</taxon>
        <taxon>Mucoromycotina</taxon>
        <taxon>Mucoromycetes</taxon>
        <taxon>Mucorales</taxon>
        <taxon>Cunninghamellaceae</taxon>
        <taxon>Absidia</taxon>
    </lineage>
</organism>
<sequence length="301" mass="34682">MVAAYKHCLTVMENDKKVPAYAKSILTISGKRTWACFFLLLFRLSSLPSPHIKHYEFYQPNHQSYHHKPNGPSMQLQVENAKFGQTTDAGLNVESSAVLDQVMALSDQANNTDAMLAYILTTKADLIGQPQKQSQLYQMLSILKQVDHLHLLTTARSLQWGYVPLAPITLAHGHGFKKLMAMDWIGHIGYLYMLEMHDNVFVSSLVHTMVIPKVTVHLVQMKSTLNYLFVLKSFMVTLCNELSRKMLDSDMNKRLLGITHCQPMDDTASPSFVFFYSFYPSFQETKAVDFRRRRRRRRRSW</sequence>
<dbReference type="AlphaFoldDB" id="A0A1X2J2Q6"/>
<gene>
    <name evidence="1" type="ORF">BCR42DRAFT_386678</name>
</gene>
<dbReference type="EMBL" id="MCGE01000001">
    <property type="protein sequence ID" value="ORZ26106.1"/>
    <property type="molecule type" value="Genomic_DNA"/>
</dbReference>
<proteinExistence type="predicted"/>
<keyword evidence="2" id="KW-1185">Reference proteome</keyword>
<accession>A0A1X2J2Q6</accession>
<evidence type="ECO:0000313" key="2">
    <source>
        <dbReference type="Proteomes" id="UP000193560"/>
    </source>
</evidence>
<evidence type="ECO:0000313" key="1">
    <source>
        <dbReference type="EMBL" id="ORZ26106.1"/>
    </source>
</evidence>